<dbReference type="Gene3D" id="3.30.310.50">
    <property type="entry name" value="Alpha-D-phosphohexomutase, C-terminal domain"/>
    <property type="match status" value="1"/>
</dbReference>
<dbReference type="EMBL" id="QFNY01000005">
    <property type="protein sequence ID" value="PZP03753.1"/>
    <property type="molecule type" value="Genomic_DNA"/>
</dbReference>
<dbReference type="InterPro" id="IPR005845">
    <property type="entry name" value="A-D-PHexomutase_a/b/a-II"/>
</dbReference>
<dbReference type="Pfam" id="PF02880">
    <property type="entry name" value="PGM_PMM_III"/>
    <property type="match status" value="1"/>
</dbReference>
<dbReference type="InterPro" id="IPR036900">
    <property type="entry name" value="A-D-PHexomutase_C_sf"/>
</dbReference>
<gene>
    <name evidence="13" type="ORF">DI609_00500</name>
</gene>
<evidence type="ECO:0000256" key="7">
    <source>
        <dbReference type="RuleBase" id="RU004326"/>
    </source>
</evidence>
<feature type="domain" description="Alpha-D-phosphohexomutase alpha/beta/alpha" evidence="11">
    <location>
        <begin position="200"/>
        <end position="286"/>
    </location>
</feature>
<dbReference type="InterPro" id="IPR016066">
    <property type="entry name" value="A-D-PHexomutase_CS"/>
</dbReference>
<feature type="domain" description="Alpha-D-phosphohexomutase alpha/beta/alpha" evidence="10">
    <location>
        <begin position="22"/>
        <end position="161"/>
    </location>
</feature>
<dbReference type="SUPFAM" id="SSF53738">
    <property type="entry name" value="Phosphoglucomutase, first 3 domains"/>
    <property type="match status" value="3"/>
</dbReference>
<dbReference type="Pfam" id="PF00408">
    <property type="entry name" value="PGM_PMM_IV"/>
    <property type="match status" value="1"/>
</dbReference>
<evidence type="ECO:0000256" key="3">
    <source>
        <dbReference type="ARBA" id="ARBA00022553"/>
    </source>
</evidence>
<accession>A0A2W5BD11</accession>
<dbReference type="GO" id="GO:0008973">
    <property type="term" value="F:phosphopentomutase activity"/>
    <property type="evidence" value="ECO:0007669"/>
    <property type="project" value="TreeGrafter"/>
</dbReference>
<dbReference type="AlphaFoldDB" id="A0A2W5BD11"/>
<dbReference type="PANTHER" id="PTHR45745">
    <property type="entry name" value="PHOSPHOMANNOMUTASE 45A"/>
    <property type="match status" value="1"/>
</dbReference>
<keyword evidence="4 7" id="KW-0479">Metal-binding</keyword>
<keyword evidence="3" id="KW-0597">Phosphoprotein</keyword>
<proteinExistence type="inferred from homology"/>
<dbReference type="Pfam" id="PF02879">
    <property type="entry name" value="PGM_PMM_II"/>
    <property type="match status" value="1"/>
</dbReference>
<evidence type="ECO:0000256" key="2">
    <source>
        <dbReference type="ARBA" id="ARBA00010231"/>
    </source>
</evidence>
<dbReference type="PROSITE" id="PS00710">
    <property type="entry name" value="PGM_PMM"/>
    <property type="match status" value="1"/>
</dbReference>
<feature type="compositionally biased region" description="Polar residues" evidence="8">
    <location>
        <begin position="1"/>
        <end position="20"/>
    </location>
</feature>
<organism evidence="13 14">
    <name type="scientific">Corynebacterium urealyticum</name>
    <dbReference type="NCBI Taxonomy" id="43771"/>
    <lineage>
        <taxon>Bacteria</taxon>
        <taxon>Bacillati</taxon>
        <taxon>Actinomycetota</taxon>
        <taxon>Actinomycetes</taxon>
        <taxon>Mycobacteriales</taxon>
        <taxon>Corynebacteriaceae</taxon>
        <taxon>Corynebacterium</taxon>
    </lineage>
</organism>
<dbReference type="PRINTS" id="PR00509">
    <property type="entry name" value="PGMPMM"/>
</dbReference>
<evidence type="ECO:0000313" key="14">
    <source>
        <dbReference type="Proteomes" id="UP000249451"/>
    </source>
</evidence>
<keyword evidence="6" id="KW-0413">Isomerase</keyword>
<evidence type="ECO:0000256" key="8">
    <source>
        <dbReference type="SAM" id="MobiDB-lite"/>
    </source>
</evidence>
<dbReference type="InterPro" id="IPR005844">
    <property type="entry name" value="A-D-PHexomutase_a/b/a-I"/>
</dbReference>
<evidence type="ECO:0000256" key="6">
    <source>
        <dbReference type="ARBA" id="ARBA00023235"/>
    </source>
</evidence>
<comment type="similarity">
    <text evidence="2 7">Belongs to the phosphohexose mutase family.</text>
</comment>
<dbReference type="GO" id="GO:0005975">
    <property type="term" value="P:carbohydrate metabolic process"/>
    <property type="evidence" value="ECO:0007669"/>
    <property type="project" value="InterPro"/>
</dbReference>
<dbReference type="Pfam" id="PF02878">
    <property type="entry name" value="PGM_PMM_I"/>
    <property type="match status" value="1"/>
</dbReference>
<feature type="domain" description="Alpha-D-phosphohexomutase C-terminal" evidence="9">
    <location>
        <begin position="461"/>
        <end position="513"/>
    </location>
</feature>
<evidence type="ECO:0000313" key="13">
    <source>
        <dbReference type="EMBL" id="PZP03753.1"/>
    </source>
</evidence>
<dbReference type="Proteomes" id="UP000249451">
    <property type="component" value="Unassembled WGS sequence"/>
</dbReference>
<evidence type="ECO:0000256" key="1">
    <source>
        <dbReference type="ARBA" id="ARBA00001946"/>
    </source>
</evidence>
<evidence type="ECO:0000256" key="4">
    <source>
        <dbReference type="ARBA" id="ARBA00022723"/>
    </source>
</evidence>
<dbReference type="InterPro" id="IPR016055">
    <property type="entry name" value="A-D-PHexomutase_a/b/a-I/II/III"/>
</dbReference>
<dbReference type="SUPFAM" id="SSF55957">
    <property type="entry name" value="Phosphoglucomutase, C-terminal domain"/>
    <property type="match status" value="1"/>
</dbReference>
<evidence type="ECO:0000259" key="12">
    <source>
        <dbReference type="Pfam" id="PF02880"/>
    </source>
</evidence>
<sequence length="535" mass="54998">MNTAPQETTPAPQDNSSQPGLSFGTAGLRAPVGVGPDRMNVATVTRATAGVADWLIAQHADRTAADIAVAVAHDARYGSEIFARATAEVFAAKGFTVTLLGGNNPTPVLAWLVRDRGLDAGVQITASHNPKGDNGYKLYLSGGSQLVSPADREIEAAIAAQPAAEEVARSRSVQLELGASQGYESAISAPVVSSENAVLTARRALTIAYTPMHGVGGDTLESVLQANGFADIHAVAAQRWPDPEFPSVDFPNPEEPGATDLLLALGKEVGADLLIALDPDADRCMLGVPTGGEPAYRMLSGNEAGPLLARRVLSGVAADAAAPPVVATTYVSSQLLGVMAQASGWEYVETKTGFKHLARAAEGRPGELAFAYEEAIGTCPTPGIVADKDGIATALVAAAWAAELAAAGRSLADELAAIEQQFGCFRSSQLSIRLESIAQATDVIKKFAAAPPENLAGAAMSAELLGEEAAEGLRLVGNADGVALRVVARPSGTEPKAKFYLEAVGEATDREQVEAGLAALEVDIPRAVEAVAGVA</sequence>
<dbReference type="InterPro" id="IPR005843">
    <property type="entry name" value="A-D-PHexomutase_C"/>
</dbReference>
<dbReference type="CDD" id="cd05799">
    <property type="entry name" value="PGM2"/>
    <property type="match status" value="1"/>
</dbReference>
<dbReference type="Gene3D" id="3.40.120.10">
    <property type="entry name" value="Alpha-D-Glucose-1,6-Bisphosphate, subunit A, domain 3"/>
    <property type="match status" value="3"/>
</dbReference>
<comment type="cofactor">
    <cofactor evidence="1">
        <name>Mg(2+)</name>
        <dbReference type="ChEBI" id="CHEBI:18420"/>
    </cofactor>
</comment>
<comment type="caution">
    <text evidence="13">The sequence shown here is derived from an EMBL/GenBank/DDBJ whole genome shotgun (WGS) entry which is preliminary data.</text>
</comment>
<reference evidence="13 14" key="1">
    <citation type="submission" date="2017-11" db="EMBL/GenBank/DDBJ databases">
        <title>Infants hospitalized years apart are colonized by the same room-sourced microbial strains.</title>
        <authorList>
            <person name="Brooks B."/>
            <person name="Olm M.R."/>
            <person name="Firek B.A."/>
            <person name="Baker R."/>
            <person name="Thomas B.C."/>
            <person name="Morowitz M.J."/>
            <person name="Banfield J.F."/>
        </authorList>
    </citation>
    <scope>NUCLEOTIDE SEQUENCE [LARGE SCALE GENOMIC DNA]</scope>
    <source>
        <strain evidence="13">S2_012_000_R3_87</strain>
    </source>
</reference>
<evidence type="ECO:0000259" key="11">
    <source>
        <dbReference type="Pfam" id="PF02879"/>
    </source>
</evidence>
<protein>
    <submittedName>
        <fullName evidence="13">Phosphomannomutase</fullName>
    </submittedName>
</protein>
<feature type="region of interest" description="Disordered" evidence="8">
    <location>
        <begin position="1"/>
        <end position="27"/>
    </location>
</feature>
<dbReference type="InterPro" id="IPR005841">
    <property type="entry name" value="Alpha-D-phosphohexomutase_SF"/>
</dbReference>
<dbReference type="GO" id="GO:0006166">
    <property type="term" value="P:purine ribonucleoside salvage"/>
    <property type="evidence" value="ECO:0007669"/>
    <property type="project" value="TreeGrafter"/>
</dbReference>
<evidence type="ECO:0000259" key="10">
    <source>
        <dbReference type="Pfam" id="PF02878"/>
    </source>
</evidence>
<dbReference type="PANTHER" id="PTHR45745:SF1">
    <property type="entry name" value="PHOSPHOGLUCOMUTASE 2B-RELATED"/>
    <property type="match status" value="1"/>
</dbReference>
<evidence type="ECO:0000259" key="9">
    <source>
        <dbReference type="Pfam" id="PF00408"/>
    </source>
</evidence>
<keyword evidence="5 7" id="KW-0460">Magnesium</keyword>
<evidence type="ECO:0000256" key="5">
    <source>
        <dbReference type="ARBA" id="ARBA00022842"/>
    </source>
</evidence>
<name>A0A2W5BD11_9CORY</name>
<dbReference type="InterPro" id="IPR005846">
    <property type="entry name" value="A-D-PHexomutase_a/b/a-III"/>
</dbReference>
<dbReference type="GO" id="GO:0000287">
    <property type="term" value="F:magnesium ion binding"/>
    <property type="evidence" value="ECO:0007669"/>
    <property type="project" value="InterPro"/>
</dbReference>
<feature type="domain" description="Alpha-D-phosphohexomutase alpha/beta/alpha" evidence="12">
    <location>
        <begin position="301"/>
        <end position="418"/>
    </location>
</feature>